<dbReference type="Proteomes" id="UP000012960">
    <property type="component" value="Unplaced"/>
</dbReference>
<reference evidence="3" key="2">
    <citation type="submission" date="2021-05" db="UniProtKB">
        <authorList>
            <consortium name="EnsemblPlants"/>
        </authorList>
    </citation>
    <scope>IDENTIFICATION</scope>
    <source>
        <strain evidence="3">subsp. malaccensis</strain>
    </source>
</reference>
<feature type="transmembrane region" description="Helical" evidence="1">
    <location>
        <begin position="130"/>
        <end position="147"/>
    </location>
</feature>
<organism evidence="3 4">
    <name type="scientific">Musa acuminata subsp. malaccensis</name>
    <name type="common">Wild banana</name>
    <name type="synonym">Musa malaccensis</name>
    <dbReference type="NCBI Taxonomy" id="214687"/>
    <lineage>
        <taxon>Eukaryota</taxon>
        <taxon>Viridiplantae</taxon>
        <taxon>Streptophyta</taxon>
        <taxon>Embryophyta</taxon>
        <taxon>Tracheophyta</taxon>
        <taxon>Spermatophyta</taxon>
        <taxon>Magnoliopsida</taxon>
        <taxon>Liliopsida</taxon>
        <taxon>Zingiberales</taxon>
        <taxon>Musaceae</taxon>
        <taxon>Musa</taxon>
    </lineage>
</organism>
<dbReference type="AlphaFoldDB" id="A0A804J2A1"/>
<evidence type="ECO:0000256" key="1">
    <source>
        <dbReference type="SAM" id="Phobius"/>
    </source>
</evidence>
<keyword evidence="1" id="KW-0812">Transmembrane</keyword>
<dbReference type="OMA" id="DEWEHVE"/>
<keyword evidence="1" id="KW-1133">Transmembrane helix</keyword>
<dbReference type="OrthoDB" id="782583at2759"/>
<name>A0A804J2A1_MUSAM</name>
<proteinExistence type="predicted"/>
<keyword evidence="4" id="KW-1185">Reference proteome</keyword>
<dbReference type="EMBL" id="HG996470">
    <property type="protein sequence ID" value="CAG1837899.1"/>
    <property type="molecule type" value="Genomic_DNA"/>
</dbReference>
<evidence type="ECO:0000313" key="2">
    <source>
        <dbReference type="EMBL" id="CAG1837899.1"/>
    </source>
</evidence>
<dbReference type="PANTHER" id="PTHR37206">
    <property type="entry name" value="TRANSMEMBRANE PROTEIN"/>
    <property type="match status" value="1"/>
</dbReference>
<accession>A0A804J2A1</accession>
<evidence type="ECO:0000313" key="3">
    <source>
        <dbReference type="EnsemblPlants" id="Ma05_p08440.1"/>
    </source>
</evidence>
<sequence>MGGAGEAMELFSSVSGGSESFAGMTEAAVSDEWEHVERPHLAEEGNAVFPPNLHEGLDLHPHAHLGVEMSASAVENEEKIEEEEEEERAVMQRCALSGSGRRSLETGLEMVCSRIPLWRGKGSGWSGGEGWWLAAVAGFAGLMMYLSRRHRREKELLLLLNKDKDQRISQLLNQIALMNEMVAARRRVPVMRRL</sequence>
<reference evidence="2" key="1">
    <citation type="submission" date="2021-03" db="EMBL/GenBank/DDBJ databases">
        <authorList>
            <consortium name="Genoscope - CEA"/>
            <person name="William W."/>
        </authorList>
    </citation>
    <scope>NUCLEOTIDE SEQUENCE</scope>
    <source>
        <strain evidence="2">Doubled-haploid Pahang</strain>
    </source>
</reference>
<gene>
    <name evidence="2" type="ORF">GSMUA_260760.1</name>
</gene>
<dbReference type="EnsemblPlants" id="Ma05_t08440.1">
    <property type="protein sequence ID" value="Ma05_p08440.1"/>
    <property type="gene ID" value="Ma05_g08440"/>
</dbReference>
<dbReference type="KEGG" id="mus:103984284"/>
<dbReference type="InParanoid" id="A0A804J2A1"/>
<dbReference type="PANTHER" id="PTHR37206:SF4">
    <property type="entry name" value="TRANSMEMBRANE PROTEIN"/>
    <property type="match status" value="1"/>
</dbReference>
<dbReference type="Gramene" id="Ma05_t08440.1">
    <property type="protein sequence ID" value="Ma05_p08440.1"/>
    <property type="gene ID" value="Ma05_g08440"/>
</dbReference>
<dbReference type="FunCoup" id="A0A804J2A1">
    <property type="interactions" value="173"/>
</dbReference>
<protein>
    <submittedName>
        <fullName evidence="2">(wild Malaysian banana) hypothetical protein</fullName>
    </submittedName>
</protein>
<keyword evidence="1" id="KW-0472">Membrane</keyword>
<evidence type="ECO:0000313" key="4">
    <source>
        <dbReference type="Proteomes" id="UP000012960"/>
    </source>
</evidence>